<proteinExistence type="predicted"/>
<dbReference type="EMBL" id="PDJH01000001">
    <property type="protein sequence ID" value="PFG35374.1"/>
    <property type="molecule type" value="Genomic_DNA"/>
</dbReference>
<dbReference type="OrthoDB" id="3426404at2"/>
<feature type="transmembrane region" description="Helical" evidence="1">
    <location>
        <begin position="118"/>
        <end position="138"/>
    </location>
</feature>
<feature type="transmembrane region" description="Helical" evidence="1">
    <location>
        <begin position="144"/>
        <end position="167"/>
    </location>
</feature>
<keyword evidence="1" id="KW-1133">Transmembrane helix</keyword>
<keyword evidence="1" id="KW-0812">Transmembrane</keyword>
<comment type="caution">
    <text evidence="2">The sequence shown here is derived from an EMBL/GenBank/DDBJ whole genome shotgun (WGS) entry which is preliminary data.</text>
</comment>
<dbReference type="RefSeq" id="WP_098456682.1">
    <property type="nucleotide sequence ID" value="NZ_PDJH01000001.1"/>
</dbReference>
<reference evidence="2 3" key="1">
    <citation type="submission" date="2017-10" db="EMBL/GenBank/DDBJ databases">
        <title>Sequencing the genomes of 1000 actinobacteria strains.</title>
        <authorList>
            <person name="Klenk H.-P."/>
        </authorList>
    </citation>
    <scope>NUCLEOTIDE SEQUENCE [LARGE SCALE GENOMIC DNA]</scope>
    <source>
        <strain evidence="2 3">DSM 21574</strain>
    </source>
</reference>
<accession>A0A2A9E941</accession>
<dbReference type="Proteomes" id="UP000221394">
    <property type="component" value="Unassembled WGS sequence"/>
</dbReference>
<keyword evidence="1" id="KW-0472">Membrane</keyword>
<dbReference type="AlphaFoldDB" id="A0A2A9E941"/>
<sequence length="188" mass="19993">MILPADVTTGLLPDAHTSPFWVLFVTFGGIAFVRNQAFYWIARSIATRALTQTADVRPTRFPRLRSWIEGGGTERGIAAIHRWGVAIVPASYLLPGTKTVVNTAAGVTRMPFARYLPAMLVGSMAHGVVYATIGWAAWTSLLAAFAGSLWGLAALVALVTAIAVHVVRRRARRRAAQAGATGASTAPP</sequence>
<evidence type="ECO:0000313" key="3">
    <source>
        <dbReference type="Proteomes" id="UP000221394"/>
    </source>
</evidence>
<gene>
    <name evidence="2" type="ORF">ATL41_0049</name>
</gene>
<evidence type="ECO:0000256" key="1">
    <source>
        <dbReference type="SAM" id="Phobius"/>
    </source>
</evidence>
<feature type="transmembrane region" description="Helical" evidence="1">
    <location>
        <begin position="20"/>
        <end position="42"/>
    </location>
</feature>
<keyword evidence="3" id="KW-1185">Reference proteome</keyword>
<evidence type="ECO:0000313" key="2">
    <source>
        <dbReference type="EMBL" id="PFG35374.1"/>
    </source>
</evidence>
<protein>
    <submittedName>
        <fullName evidence="2">Membrane protein DedA with SNARE-associated domain</fullName>
    </submittedName>
</protein>
<name>A0A2A9E941_9MICO</name>
<organism evidence="2 3">
    <name type="scientific">Flavimobilis soli</name>
    <dbReference type="NCBI Taxonomy" id="442709"/>
    <lineage>
        <taxon>Bacteria</taxon>
        <taxon>Bacillati</taxon>
        <taxon>Actinomycetota</taxon>
        <taxon>Actinomycetes</taxon>
        <taxon>Micrococcales</taxon>
        <taxon>Jonesiaceae</taxon>
        <taxon>Flavimobilis</taxon>
    </lineage>
</organism>